<proteinExistence type="predicted"/>
<sequence>MTTQLFLGCWRISLDSPVPESVDRGVPRTSNNGADLRQLYVCLSFQDTTLICRGELQRAAHSVEPLSLLIWLILCSFLGPGKIGWAAGFATNTDFSLHKSLCISEGSWWNSGRLFSPEGESCRLEALTSTAGPLASPTQAPSYPPLGIRAEPPPRSLVQRLPDK</sequence>
<organism evidence="2 3">
    <name type="scientific">Mauremys mutica</name>
    <name type="common">yellowpond turtle</name>
    <dbReference type="NCBI Taxonomy" id="74926"/>
    <lineage>
        <taxon>Eukaryota</taxon>
        <taxon>Metazoa</taxon>
        <taxon>Chordata</taxon>
        <taxon>Craniata</taxon>
        <taxon>Vertebrata</taxon>
        <taxon>Euteleostomi</taxon>
        <taxon>Archelosauria</taxon>
        <taxon>Testudinata</taxon>
        <taxon>Testudines</taxon>
        <taxon>Cryptodira</taxon>
        <taxon>Durocryptodira</taxon>
        <taxon>Testudinoidea</taxon>
        <taxon>Geoemydidae</taxon>
        <taxon>Geoemydinae</taxon>
        <taxon>Mauremys</taxon>
    </lineage>
</organism>
<dbReference type="Proteomes" id="UP000827986">
    <property type="component" value="Unassembled WGS sequence"/>
</dbReference>
<dbReference type="EMBL" id="JAHDVG010000468">
    <property type="protein sequence ID" value="KAH1181466.1"/>
    <property type="molecule type" value="Genomic_DNA"/>
</dbReference>
<gene>
    <name evidence="2" type="ORF">KIL84_005192</name>
</gene>
<evidence type="ECO:0000313" key="2">
    <source>
        <dbReference type="EMBL" id="KAH1181466.1"/>
    </source>
</evidence>
<reference evidence="2" key="1">
    <citation type="submission" date="2021-09" db="EMBL/GenBank/DDBJ databases">
        <title>The genome of Mauremys mutica provides insights into the evolution of semi-aquatic lifestyle.</title>
        <authorList>
            <person name="Gong S."/>
            <person name="Gao Y."/>
        </authorList>
    </citation>
    <scope>NUCLEOTIDE SEQUENCE</scope>
    <source>
        <strain evidence="2">MM-2020</strain>
        <tissue evidence="2">Muscle</tissue>
    </source>
</reference>
<evidence type="ECO:0000256" key="1">
    <source>
        <dbReference type="SAM" id="MobiDB-lite"/>
    </source>
</evidence>
<protein>
    <submittedName>
        <fullName evidence="2">Uncharacterized protein</fullName>
    </submittedName>
</protein>
<comment type="caution">
    <text evidence="2">The sequence shown here is derived from an EMBL/GenBank/DDBJ whole genome shotgun (WGS) entry which is preliminary data.</text>
</comment>
<keyword evidence="3" id="KW-1185">Reference proteome</keyword>
<feature type="compositionally biased region" description="Polar residues" evidence="1">
    <location>
        <begin position="130"/>
        <end position="141"/>
    </location>
</feature>
<dbReference type="AlphaFoldDB" id="A0A9D3XKH1"/>
<evidence type="ECO:0000313" key="3">
    <source>
        <dbReference type="Proteomes" id="UP000827986"/>
    </source>
</evidence>
<feature type="region of interest" description="Disordered" evidence="1">
    <location>
        <begin position="130"/>
        <end position="164"/>
    </location>
</feature>
<name>A0A9D3XKH1_9SAUR</name>
<accession>A0A9D3XKH1</accession>